<dbReference type="SUPFAM" id="SSF51679">
    <property type="entry name" value="Bacterial luciferase-like"/>
    <property type="match status" value="1"/>
</dbReference>
<reference evidence="3 4" key="1">
    <citation type="submission" date="2024-03" db="EMBL/GenBank/DDBJ databases">
        <title>Draft genome sequence of Klenkia terrae.</title>
        <authorList>
            <person name="Duangmal K."/>
            <person name="Chantavorakit T."/>
        </authorList>
    </citation>
    <scope>NUCLEOTIDE SEQUENCE [LARGE SCALE GENOMIC DNA]</scope>
    <source>
        <strain evidence="3 4">JCM 17786</strain>
    </source>
</reference>
<sequence>MTEIGLGLQSDKAPGDYARLAAAAEEHGIDVISVFGDLLYQPPVVPLLEMAAATSRVRLGAACWNPFTTHPYELAGQLAALDRLSGGRAYCGLARGTWLGALGVSQARPVAQLREAVALIRALLSGSADGVEGDLFPLAAGTTLRYPLPDVVPPFLVGTWGAQTAALAGEVADELKVGGSANPAMVGVMREWTAVGARRAGRPDDAVGIVVGAVTVVDEDGAAARARARTEVAMYLAVVAGLDPTVTLPDGLLPEVTARVDAGDSEGAGRLVPDEVLDLFAFSGTPEQVAVQAQLLVDAGASRVEFGTPHGLTDDRGVELIGTRVLPLLHR</sequence>
<accession>A0ABU8E7H3</accession>
<dbReference type="PANTHER" id="PTHR43244:SF1">
    <property type="entry name" value="5,10-METHYLENETETRAHYDROMETHANOPTERIN REDUCTASE"/>
    <property type="match status" value="1"/>
</dbReference>
<dbReference type="RefSeq" id="WP_225233544.1">
    <property type="nucleotide sequence ID" value="NZ_JBAPLV010000014.1"/>
</dbReference>
<protein>
    <submittedName>
        <fullName evidence="3">LLM class flavin-dependent oxidoreductase</fullName>
    </submittedName>
</protein>
<feature type="domain" description="Luciferase-like" evidence="2">
    <location>
        <begin position="6"/>
        <end position="302"/>
    </location>
</feature>
<evidence type="ECO:0000259" key="2">
    <source>
        <dbReference type="Pfam" id="PF00296"/>
    </source>
</evidence>
<dbReference type="Pfam" id="PF00296">
    <property type="entry name" value="Bac_luciferase"/>
    <property type="match status" value="1"/>
</dbReference>
<dbReference type="InterPro" id="IPR050564">
    <property type="entry name" value="F420-G6PD/mer"/>
</dbReference>
<evidence type="ECO:0000313" key="3">
    <source>
        <dbReference type="EMBL" id="MEI4279490.1"/>
    </source>
</evidence>
<dbReference type="EMBL" id="JBAPLV010000014">
    <property type="protein sequence ID" value="MEI4279490.1"/>
    <property type="molecule type" value="Genomic_DNA"/>
</dbReference>
<dbReference type="PANTHER" id="PTHR43244">
    <property type="match status" value="1"/>
</dbReference>
<dbReference type="Proteomes" id="UP001373496">
    <property type="component" value="Unassembled WGS sequence"/>
</dbReference>
<dbReference type="InterPro" id="IPR011251">
    <property type="entry name" value="Luciferase-like_dom"/>
</dbReference>
<dbReference type="InterPro" id="IPR036661">
    <property type="entry name" value="Luciferase-like_sf"/>
</dbReference>
<keyword evidence="1" id="KW-0560">Oxidoreductase</keyword>
<dbReference type="CDD" id="cd01097">
    <property type="entry name" value="Tetrahydromethanopterin_reductase"/>
    <property type="match status" value="1"/>
</dbReference>
<gene>
    <name evidence="3" type="ORF">UXQ13_13550</name>
</gene>
<evidence type="ECO:0000256" key="1">
    <source>
        <dbReference type="ARBA" id="ARBA00023002"/>
    </source>
</evidence>
<organism evidence="3 4">
    <name type="scientific">Klenkia terrae</name>
    <dbReference type="NCBI Taxonomy" id="1052259"/>
    <lineage>
        <taxon>Bacteria</taxon>
        <taxon>Bacillati</taxon>
        <taxon>Actinomycetota</taxon>
        <taxon>Actinomycetes</taxon>
        <taxon>Geodermatophilales</taxon>
        <taxon>Geodermatophilaceae</taxon>
        <taxon>Klenkia</taxon>
    </lineage>
</organism>
<evidence type="ECO:0000313" key="4">
    <source>
        <dbReference type="Proteomes" id="UP001373496"/>
    </source>
</evidence>
<name>A0ABU8E7H3_9ACTN</name>
<dbReference type="Gene3D" id="3.20.20.30">
    <property type="entry name" value="Luciferase-like domain"/>
    <property type="match status" value="1"/>
</dbReference>
<keyword evidence="4" id="KW-1185">Reference proteome</keyword>
<proteinExistence type="predicted"/>
<comment type="caution">
    <text evidence="3">The sequence shown here is derived from an EMBL/GenBank/DDBJ whole genome shotgun (WGS) entry which is preliminary data.</text>
</comment>